<accession>A0AA35VD78</accession>
<keyword evidence="1" id="KW-1133">Transmembrane helix</keyword>
<sequence>METPSRPGSERLLSSSQDRISPNRDWAFARTALWAACYFAFYFVQQIAELLAPLLLVIGIGWGALPHVMQAVTVGAAGADPQARDVMAHVASAIPTQMTIAGHLLSPSSLIFDGFMLMALAAAGATLAAVSARNM</sequence>
<dbReference type="RefSeq" id="WP_289841441.1">
    <property type="nucleotide sequence ID" value="NZ_CATKSH010000011.1"/>
</dbReference>
<reference evidence="2" key="1">
    <citation type="submission" date="2023-03" db="EMBL/GenBank/DDBJ databases">
        <authorList>
            <person name="Cleenwerck I."/>
        </authorList>
    </citation>
    <scope>NUCLEOTIDE SEQUENCE</scope>
    <source>
        <strain evidence="2">LMG 32879</strain>
    </source>
</reference>
<evidence type="ECO:0000313" key="2">
    <source>
        <dbReference type="EMBL" id="CAI9121158.1"/>
    </source>
</evidence>
<keyword evidence="3" id="KW-1185">Reference proteome</keyword>
<gene>
    <name evidence="2" type="ORF">LMG32879_002004</name>
</gene>
<dbReference type="Proteomes" id="UP001176960">
    <property type="component" value="Unassembled WGS sequence"/>
</dbReference>
<comment type="caution">
    <text evidence="2">The sequence shown here is derived from an EMBL/GenBank/DDBJ whole genome shotgun (WGS) entry which is preliminary data.</text>
</comment>
<keyword evidence="1" id="KW-0812">Transmembrane</keyword>
<protein>
    <submittedName>
        <fullName evidence="2">Uncharacterized protein</fullName>
    </submittedName>
</protein>
<dbReference type="EMBL" id="CATKSH010000011">
    <property type="protein sequence ID" value="CAI9121158.1"/>
    <property type="molecule type" value="Genomic_DNA"/>
</dbReference>
<feature type="transmembrane region" description="Helical" evidence="1">
    <location>
        <begin position="111"/>
        <end position="130"/>
    </location>
</feature>
<feature type="transmembrane region" description="Helical" evidence="1">
    <location>
        <begin position="27"/>
        <end position="44"/>
    </location>
</feature>
<feature type="transmembrane region" description="Helical" evidence="1">
    <location>
        <begin position="50"/>
        <end position="74"/>
    </location>
</feature>
<evidence type="ECO:0000313" key="3">
    <source>
        <dbReference type="Proteomes" id="UP001176960"/>
    </source>
</evidence>
<proteinExistence type="predicted"/>
<organism evidence="2 3">
    <name type="scientific">Brytella acorum</name>
    <dbReference type="NCBI Taxonomy" id="2959299"/>
    <lineage>
        <taxon>Bacteria</taxon>
        <taxon>Pseudomonadati</taxon>
        <taxon>Pseudomonadota</taxon>
        <taxon>Alphaproteobacteria</taxon>
        <taxon>Acetobacterales</taxon>
        <taxon>Acetobacteraceae</taxon>
        <taxon>Brytella</taxon>
    </lineage>
</organism>
<keyword evidence="1" id="KW-0472">Membrane</keyword>
<dbReference type="AlphaFoldDB" id="A0AA35VD78"/>
<evidence type="ECO:0000256" key="1">
    <source>
        <dbReference type="SAM" id="Phobius"/>
    </source>
</evidence>
<name>A0AA35VD78_9PROT</name>